<name>A0A8D8IB18_CULPI</name>
<dbReference type="EMBL" id="HBUE01240643">
    <property type="protein sequence ID" value="CAG6549348.1"/>
    <property type="molecule type" value="Transcribed_RNA"/>
</dbReference>
<organism evidence="1">
    <name type="scientific">Culex pipiens</name>
    <name type="common">House mosquito</name>
    <dbReference type="NCBI Taxonomy" id="7175"/>
    <lineage>
        <taxon>Eukaryota</taxon>
        <taxon>Metazoa</taxon>
        <taxon>Ecdysozoa</taxon>
        <taxon>Arthropoda</taxon>
        <taxon>Hexapoda</taxon>
        <taxon>Insecta</taxon>
        <taxon>Pterygota</taxon>
        <taxon>Neoptera</taxon>
        <taxon>Endopterygota</taxon>
        <taxon>Diptera</taxon>
        <taxon>Nematocera</taxon>
        <taxon>Culicoidea</taxon>
        <taxon>Culicidae</taxon>
        <taxon>Culicinae</taxon>
        <taxon>Culicini</taxon>
        <taxon>Culex</taxon>
        <taxon>Culex</taxon>
    </lineage>
</organism>
<reference evidence="1" key="1">
    <citation type="submission" date="2021-05" db="EMBL/GenBank/DDBJ databases">
        <authorList>
            <person name="Alioto T."/>
            <person name="Alioto T."/>
            <person name="Gomez Garrido J."/>
        </authorList>
    </citation>
    <scope>NUCLEOTIDE SEQUENCE</scope>
</reference>
<proteinExistence type="predicted"/>
<accession>A0A8D8IB18</accession>
<dbReference type="EMBL" id="HBUE01347689">
    <property type="protein sequence ID" value="CAG6601617.1"/>
    <property type="molecule type" value="Transcribed_RNA"/>
</dbReference>
<protein>
    <submittedName>
        <fullName evidence="1">(northern house mosquito) hypothetical protein</fullName>
    </submittedName>
</protein>
<dbReference type="AlphaFoldDB" id="A0A8D8IB18"/>
<evidence type="ECO:0000313" key="1">
    <source>
        <dbReference type="EMBL" id="CAG6549348.1"/>
    </source>
</evidence>
<sequence length="99" mass="11410">MTLNEYTFRKSTCCWNKPSALARRLLVGQPRDAYRSLAVKNRTPHDLYHCPKLPIHRNNLQQAPNKICTTKLSCPVPPPRFPSIAFRMTAVRLSRIAQH</sequence>